<dbReference type="PANTHER" id="PTHR11070:SF3">
    <property type="entry name" value="DNA 3'-5' HELICASE"/>
    <property type="match status" value="1"/>
</dbReference>
<protein>
    <recommendedName>
        <fullName evidence="7">DNA 3'-5' helicase</fullName>
        <ecNumber evidence="7">5.6.2.4</ecNumber>
    </recommendedName>
</protein>
<evidence type="ECO:0000256" key="7">
    <source>
        <dbReference type="ARBA" id="ARBA00034808"/>
    </source>
</evidence>
<dbReference type="GO" id="GO:0016887">
    <property type="term" value="F:ATP hydrolysis activity"/>
    <property type="evidence" value="ECO:0007669"/>
    <property type="project" value="RHEA"/>
</dbReference>
<dbReference type="Pfam" id="PF00580">
    <property type="entry name" value="UvrD-helicase"/>
    <property type="match status" value="1"/>
</dbReference>
<dbReference type="AlphaFoldDB" id="A0A1G8CE77"/>
<dbReference type="InterPro" id="IPR014017">
    <property type="entry name" value="DNA_helicase_UvrD-like_C"/>
</dbReference>
<name>A0A1G8CE77_9FIRM</name>
<feature type="domain" description="UvrD-like helicase ATP-binding" evidence="10">
    <location>
        <begin position="1"/>
        <end position="312"/>
    </location>
</feature>
<dbReference type="RefSeq" id="WP_092333682.1">
    <property type="nucleotide sequence ID" value="NZ_FNCP01000013.1"/>
</dbReference>
<dbReference type="GO" id="GO:0003677">
    <property type="term" value="F:DNA binding"/>
    <property type="evidence" value="ECO:0007669"/>
    <property type="project" value="InterPro"/>
</dbReference>
<evidence type="ECO:0000313" key="12">
    <source>
        <dbReference type="Proteomes" id="UP000198656"/>
    </source>
</evidence>
<gene>
    <name evidence="11" type="ORF">SAMN05443529_11362</name>
</gene>
<keyword evidence="1 9" id="KW-0547">Nucleotide-binding</keyword>
<sequence>MNSITSDSLIPIEQHFRVSAGPGAGKTYWLVKHIKNVLHNSKRLEKTRKIACITYTNIAVETILVRLGTTADQVEVSTIHSFLYKHIVKPYASFLVDDYGLNMNKLNGHNEPVVYFKKVVQWIENHPHADKLKHPYSVNQLTKLEIKKSALTRWLFSLTYKFDQQNNLKVVCDRGEAYSFDVGNPTRMYLNKKCLDVLELDLIGYKKIYWQDGIIDHEDVLFFSYQLISKYPFILTVLQAKFPYFFVDEFQDTNPIQVSTLKMIGEKETIIGVIGDESQSIYGFQGAESKQFHSFVLPNIVDYEMADNRRSTNQIIDVLNKIRVNIRQNKFRNIEGAKPIIFVGERIASLRKAKEISNDEPVYSLSRDNITSNTLKKEIEGTGFDKKLIEELSVKDKSSSSNNYRSKVVIACLKATEFAREKRFNDSIKELESIFKDINDEQERKKVALKHICLLLKRYNDFKDSSMFDFYTIIKNEIRSDISRLVSGTAKIFYEGHSYQHLALCVKIAEDVSKHKTIHKAKGDEYPNVLVVLEDENCFQFLLNPNLDDNEEHRIYYVAVSRAKERLFINTPSLPEGDQSILESMFNIIKV</sequence>
<dbReference type="Pfam" id="PF13361">
    <property type="entry name" value="UvrD_C"/>
    <property type="match status" value="1"/>
</dbReference>
<evidence type="ECO:0000256" key="1">
    <source>
        <dbReference type="ARBA" id="ARBA00022741"/>
    </source>
</evidence>
<keyword evidence="3 9" id="KW-0347">Helicase</keyword>
<accession>A0A1G8CE77</accession>
<dbReference type="EMBL" id="FNCP01000013">
    <property type="protein sequence ID" value="SDH43190.1"/>
    <property type="molecule type" value="Genomic_DNA"/>
</dbReference>
<evidence type="ECO:0000256" key="3">
    <source>
        <dbReference type="ARBA" id="ARBA00022806"/>
    </source>
</evidence>
<dbReference type="PROSITE" id="PS51198">
    <property type="entry name" value="UVRD_HELICASE_ATP_BIND"/>
    <property type="match status" value="1"/>
</dbReference>
<dbReference type="GO" id="GO:0043138">
    <property type="term" value="F:3'-5' DNA helicase activity"/>
    <property type="evidence" value="ECO:0007669"/>
    <property type="project" value="UniProtKB-EC"/>
</dbReference>
<dbReference type="Gene3D" id="3.40.50.300">
    <property type="entry name" value="P-loop containing nucleotide triphosphate hydrolases"/>
    <property type="match status" value="2"/>
</dbReference>
<dbReference type="Proteomes" id="UP000198656">
    <property type="component" value="Unassembled WGS sequence"/>
</dbReference>
<evidence type="ECO:0000256" key="5">
    <source>
        <dbReference type="ARBA" id="ARBA00023235"/>
    </source>
</evidence>
<evidence type="ECO:0000256" key="6">
    <source>
        <dbReference type="ARBA" id="ARBA00034617"/>
    </source>
</evidence>
<keyword evidence="4 9" id="KW-0067">ATP-binding</keyword>
<dbReference type="InterPro" id="IPR027417">
    <property type="entry name" value="P-loop_NTPase"/>
</dbReference>
<keyword evidence="5" id="KW-0413">Isomerase</keyword>
<dbReference type="EC" id="5.6.2.4" evidence="7"/>
<comment type="catalytic activity">
    <reaction evidence="8">
        <text>ATP + H2O = ADP + phosphate + H(+)</text>
        <dbReference type="Rhea" id="RHEA:13065"/>
        <dbReference type="ChEBI" id="CHEBI:15377"/>
        <dbReference type="ChEBI" id="CHEBI:15378"/>
        <dbReference type="ChEBI" id="CHEBI:30616"/>
        <dbReference type="ChEBI" id="CHEBI:43474"/>
        <dbReference type="ChEBI" id="CHEBI:456216"/>
        <dbReference type="EC" id="5.6.2.4"/>
    </reaction>
</comment>
<dbReference type="GO" id="GO:0000725">
    <property type="term" value="P:recombinational repair"/>
    <property type="evidence" value="ECO:0007669"/>
    <property type="project" value="TreeGrafter"/>
</dbReference>
<proteinExistence type="predicted"/>
<dbReference type="SUPFAM" id="SSF52540">
    <property type="entry name" value="P-loop containing nucleoside triphosphate hydrolases"/>
    <property type="match status" value="1"/>
</dbReference>
<dbReference type="PANTHER" id="PTHR11070">
    <property type="entry name" value="UVRD / RECB / PCRA DNA HELICASE FAMILY MEMBER"/>
    <property type="match status" value="1"/>
</dbReference>
<evidence type="ECO:0000256" key="9">
    <source>
        <dbReference type="PROSITE-ProRule" id="PRU00560"/>
    </source>
</evidence>
<dbReference type="STRING" id="1121419.SAMN05443529_11362"/>
<organism evidence="11 12">
    <name type="scientific">Desulfosporosinus hippei DSM 8344</name>
    <dbReference type="NCBI Taxonomy" id="1121419"/>
    <lineage>
        <taxon>Bacteria</taxon>
        <taxon>Bacillati</taxon>
        <taxon>Bacillota</taxon>
        <taxon>Clostridia</taxon>
        <taxon>Eubacteriales</taxon>
        <taxon>Desulfitobacteriaceae</taxon>
        <taxon>Desulfosporosinus</taxon>
    </lineage>
</organism>
<evidence type="ECO:0000259" key="10">
    <source>
        <dbReference type="PROSITE" id="PS51198"/>
    </source>
</evidence>
<feature type="binding site" evidence="9">
    <location>
        <begin position="20"/>
        <end position="27"/>
    </location>
    <ligand>
        <name>ATP</name>
        <dbReference type="ChEBI" id="CHEBI:30616"/>
    </ligand>
</feature>
<keyword evidence="2 9" id="KW-0378">Hydrolase</keyword>
<dbReference type="GO" id="GO:0005829">
    <property type="term" value="C:cytosol"/>
    <property type="evidence" value="ECO:0007669"/>
    <property type="project" value="TreeGrafter"/>
</dbReference>
<dbReference type="InterPro" id="IPR014016">
    <property type="entry name" value="UvrD-like_ATP-bd"/>
</dbReference>
<dbReference type="GO" id="GO:0005524">
    <property type="term" value="F:ATP binding"/>
    <property type="evidence" value="ECO:0007669"/>
    <property type="project" value="UniProtKB-UniRule"/>
</dbReference>
<comment type="catalytic activity">
    <reaction evidence="6">
        <text>Couples ATP hydrolysis with the unwinding of duplex DNA by translocating in the 3'-5' direction.</text>
        <dbReference type="EC" id="5.6.2.4"/>
    </reaction>
</comment>
<reference evidence="12" key="1">
    <citation type="submission" date="2016-10" db="EMBL/GenBank/DDBJ databases">
        <authorList>
            <person name="Varghese N."/>
            <person name="Submissions S."/>
        </authorList>
    </citation>
    <scope>NUCLEOTIDE SEQUENCE [LARGE SCALE GENOMIC DNA]</scope>
    <source>
        <strain evidence="12">DSM 8344</strain>
    </source>
</reference>
<evidence type="ECO:0000313" key="11">
    <source>
        <dbReference type="EMBL" id="SDH43190.1"/>
    </source>
</evidence>
<evidence type="ECO:0000256" key="2">
    <source>
        <dbReference type="ARBA" id="ARBA00022801"/>
    </source>
</evidence>
<dbReference type="OrthoDB" id="9765670at2"/>
<evidence type="ECO:0000256" key="4">
    <source>
        <dbReference type="ARBA" id="ARBA00022840"/>
    </source>
</evidence>
<dbReference type="InterPro" id="IPR000212">
    <property type="entry name" value="DNA_helicase_UvrD/REP"/>
</dbReference>
<keyword evidence="12" id="KW-1185">Reference proteome</keyword>
<evidence type="ECO:0000256" key="8">
    <source>
        <dbReference type="ARBA" id="ARBA00048988"/>
    </source>
</evidence>